<name>A0A930YIZ1_9ACTN</name>
<keyword evidence="4" id="KW-1185">Reference proteome</keyword>
<evidence type="ECO:0000256" key="1">
    <source>
        <dbReference type="ARBA" id="ARBA00008791"/>
    </source>
</evidence>
<reference evidence="3" key="1">
    <citation type="submission" date="2020-11" db="EMBL/GenBank/DDBJ databases">
        <title>Nocardioides sp. nov., isolated from Soil of Cynanchum wilfordii Hemsley rhizosphere.</title>
        <authorList>
            <person name="Lee J.-S."/>
            <person name="Suh M.K."/>
            <person name="Kim J.-S."/>
        </authorList>
    </citation>
    <scope>NUCLEOTIDE SEQUENCE</scope>
    <source>
        <strain evidence="3">KCTC 19275</strain>
    </source>
</reference>
<dbReference type="Gene3D" id="3.40.50.620">
    <property type="entry name" value="HUPs"/>
    <property type="match status" value="2"/>
</dbReference>
<comment type="similarity">
    <text evidence="1">Belongs to the universal stress protein A family.</text>
</comment>
<evidence type="ECO:0000313" key="4">
    <source>
        <dbReference type="Proteomes" id="UP000640489"/>
    </source>
</evidence>
<dbReference type="AlphaFoldDB" id="A0A930YIZ1"/>
<dbReference type="InterPro" id="IPR006016">
    <property type="entry name" value="UspA"/>
</dbReference>
<dbReference type="CDD" id="cd00293">
    <property type="entry name" value="USP-like"/>
    <property type="match status" value="1"/>
</dbReference>
<dbReference type="PANTHER" id="PTHR46268">
    <property type="entry name" value="STRESS RESPONSE PROTEIN NHAX"/>
    <property type="match status" value="1"/>
</dbReference>
<dbReference type="RefSeq" id="WP_194707687.1">
    <property type="nucleotide sequence ID" value="NZ_JADKPN010000009.1"/>
</dbReference>
<dbReference type="InterPro" id="IPR014729">
    <property type="entry name" value="Rossmann-like_a/b/a_fold"/>
</dbReference>
<dbReference type="Proteomes" id="UP000640489">
    <property type="component" value="Unassembled WGS sequence"/>
</dbReference>
<protein>
    <submittedName>
        <fullName evidence="3">Universal stress protein</fullName>
    </submittedName>
</protein>
<evidence type="ECO:0000259" key="2">
    <source>
        <dbReference type="Pfam" id="PF00582"/>
    </source>
</evidence>
<dbReference type="EMBL" id="JADKPN010000009">
    <property type="protein sequence ID" value="MBF4764504.1"/>
    <property type="molecule type" value="Genomic_DNA"/>
</dbReference>
<accession>A0A930YIZ1</accession>
<sequence length="306" mass="33214">MWDLFPRKVVVGVETAGCLPALRAAAQEAERRRCGVHLLHVIEPVHASHSRIEELEQVAAELRHAGLAVVEDAAHALEPLVPDDLVVSTELCHGAVVPSLVEASAHACLLVLHQRGKQHRLLSTIQAVVAQEQCPVLVVPPDPPQEDPAHAPCVVAGVDDARRSGRLVEAALAEAARRQARLRLVHGLTARDERTEDMDAAAREAWLRLRHRLLDKELGDVCRGRPDVDVDLEIVPQAPATALVARARDADVIVVGRGHGEQPFARRPGPVTTEVLRRATCPVLVVDGERRDLGSRDREPAQVAVP</sequence>
<proteinExistence type="inferred from homology"/>
<feature type="domain" description="UspA" evidence="2">
    <location>
        <begin position="7"/>
        <end position="140"/>
    </location>
</feature>
<evidence type="ECO:0000313" key="3">
    <source>
        <dbReference type="EMBL" id="MBF4764504.1"/>
    </source>
</evidence>
<dbReference type="SUPFAM" id="SSF52402">
    <property type="entry name" value="Adenine nucleotide alpha hydrolases-like"/>
    <property type="match status" value="2"/>
</dbReference>
<comment type="caution">
    <text evidence="3">The sequence shown here is derived from an EMBL/GenBank/DDBJ whole genome shotgun (WGS) entry which is preliminary data.</text>
</comment>
<dbReference type="Pfam" id="PF00582">
    <property type="entry name" value="Usp"/>
    <property type="match status" value="2"/>
</dbReference>
<gene>
    <name evidence="3" type="ORF">ISU07_15330</name>
</gene>
<organism evidence="3 4">
    <name type="scientific">Nocardioides islandensis</name>
    <dbReference type="NCBI Taxonomy" id="433663"/>
    <lineage>
        <taxon>Bacteria</taxon>
        <taxon>Bacillati</taxon>
        <taxon>Actinomycetota</taxon>
        <taxon>Actinomycetes</taxon>
        <taxon>Propionibacteriales</taxon>
        <taxon>Nocardioidaceae</taxon>
        <taxon>Nocardioides</taxon>
    </lineage>
</organism>
<dbReference type="PANTHER" id="PTHR46268:SF6">
    <property type="entry name" value="UNIVERSAL STRESS PROTEIN UP12"/>
    <property type="match status" value="1"/>
</dbReference>
<feature type="domain" description="UspA" evidence="2">
    <location>
        <begin position="154"/>
        <end position="286"/>
    </location>
</feature>